<dbReference type="RefSeq" id="WP_063032094.1">
    <property type="nucleotide sequence ID" value="NZ_CP012400.2"/>
</dbReference>
<sequence length="130" mass="14235">MHTDSEHRPVDGGGSSIVKELHLTDLDIDQQLLGLPGTSLVVFTGDGCSRCRFLHQQLPGWDLPVDRVCWVDAGHNGGAVERYEIFHLPALFVVCDGKFHGILASLTRLTAGDLKQGVQQALKRLPEELP</sequence>
<evidence type="ECO:0000313" key="4">
    <source>
        <dbReference type="Proteomes" id="UP001224477"/>
    </source>
</evidence>
<dbReference type="EMBL" id="JACAQR010000030">
    <property type="protein sequence ID" value="NWD44318.1"/>
    <property type="molecule type" value="Genomic_DNA"/>
</dbReference>
<evidence type="ECO:0000313" key="1">
    <source>
        <dbReference type="EMBL" id="MDR0188727.1"/>
    </source>
</evidence>
<proteinExistence type="predicted"/>
<gene>
    <name evidence="2" type="ORF">HX826_20780</name>
    <name evidence="1" type="ORF">RCO22_07225</name>
</gene>
<evidence type="ECO:0000313" key="2">
    <source>
        <dbReference type="EMBL" id="NWD44318.1"/>
    </source>
</evidence>
<reference evidence="2 3" key="1">
    <citation type="submission" date="2020-04" db="EMBL/GenBank/DDBJ databases">
        <title>Molecular characterization of pseudomonads from Agaricus bisporus reveal novel blotch 2 pathogens in Western Europe.</title>
        <authorList>
            <person name="Taparia T."/>
            <person name="Krijger M."/>
            <person name="Haynes E."/>
            <person name="Elpinstone J.G."/>
            <person name="Noble R."/>
            <person name="Van Der Wolf J."/>
        </authorList>
    </citation>
    <scope>NUCLEOTIDE SEQUENCE [LARGE SCALE GENOMIC DNA]</scope>
    <source>
        <strain evidence="2 3">IPO3753</strain>
    </source>
</reference>
<dbReference type="InterPro" id="IPR036249">
    <property type="entry name" value="Thioredoxin-like_sf"/>
</dbReference>
<dbReference type="OrthoDB" id="5295821at2"/>
<dbReference type="GeneID" id="93512029"/>
<dbReference type="Proteomes" id="UP001224477">
    <property type="component" value="Unassembled WGS sequence"/>
</dbReference>
<dbReference type="EMBL" id="JAVGXC010000005">
    <property type="protein sequence ID" value="MDR0188727.1"/>
    <property type="molecule type" value="Genomic_DNA"/>
</dbReference>
<evidence type="ECO:0000313" key="3">
    <source>
        <dbReference type="Proteomes" id="UP000546584"/>
    </source>
</evidence>
<name>A0A1H2F2X7_9PSED</name>
<dbReference type="AlphaFoldDB" id="A0A1H2F2X7"/>
<reference evidence="1 4" key="2">
    <citation type="journal article" date="2023" name="Microbiol. Resour. Announc.">
        <title>Whole-genome sequence of Pseudomonas yamanorum OLsAu1 isolated from the edible ectomycorrhizal mushroom Lactarius sp. section Deliciosi.</title>
        <authorList>
            <person name="Ramirez-Mendoza R."/>
            <person name="Angeles-Argaiz R.E."/>
            <person name="Hernandez-Oaxaca D."/>
            <person name="Aguirre-Beltran L."/>
            <person name="Almaraz-Suarez J."/>
            <person name="Perez-Moreno J."/>
        </authorList>
    </citation>
    <scope>NUCLEOTIDE SEQUENCE [LARGE SCALE GENOMIC DNA]</scope>
    <source>
        <strain evidence="1 4">OLsAu1</strain>
    </source>
</reference>
<dbReference type="Proteomes" id="UP000546584">
    <property type="component" value="Unassembled WGS sequence"/>
</dbReference>
<protein>
    <submittedName>
        <fullName evidence="2">Thioredoxin</fullName>
    </submittedName>
</protein>
<keyword evidence="4" id="KW-1185">Reference proteome</keyword>
<dbReference type="SUPFAM" id="SSF52833">
    <property type="entry name" value="Thioredoxin-like"/>
    <property type="match status" value="1"/>
</dbReference>
<accession>A0A1H2F2X7</accession>
<comment type="caution">
    <text evidence="2">The sequence shown here is derived from an EMBL/GenBank/DDBJ whole genome shotgun (WGS) entry which is preliminary data.</text>
</comment>
<organism evidence="2 3">
    <name type="scientific">Pseudomonas yamanorum</name>
    <dbReference type="NCBI Taxonomy" id="515393"/>
    <lineage>
        <taxon>Bacteria</taxon>
        <taxon>Pseudomonadati</taxon>
        <taxon>Pseudomonadota</taxon>
        <taxon>Gammaproteobacteria</taxon>
        <taxon>Pseudomonadales</taxon>
        <taxon>Pseudomonadaceae</taxon>
        <taxon>Pseudomonas</taxon>
    </lineage>
</organism>